<dbReference type="GeneID" id="25035173"/>
<feature type="compositionally biased region" description="Polar residues" evidence="8">
    <location>
        <begin position="117"/>
        <end position="126"/>
    </location>
</feature>
<keyword evidence="3 9" id="KW-0689">Ribosomal protein</keyword>
<dbReference type="InterPro" id="IPR013870">
    <property type="entry name" value="Ribosomal_mL54"/>
</dbReference>
<evidence type="ECO:0000256" key="5">
    <source>
        <dbReference type="ARBA" id="ARBA00023274"/>
    </source>
</evidence>
<dbReference type="Proteomes" id="UP000015464">
    <property type="component" value="Unassembled WGS sequence"/>
</dbReference>
<reference evidence="9 10" key="1">
    <citation type="journal article" date="2011" name="Science">
        <title>Comparative functional genomics of the fission yeasts.</title>
        <authorList>
            <person name="Rhind N."/>
            <person name="Chen Z."/>
            <person name="Yassour M."/>
            <person name="Thompson D.A."/>
            <person name="Haas B.J."/>
            <person name="Habib N."/>
            <person name="Wapinski I."/>
            <person name="Roy S."/>
            <person name="Lin M.F."/>
            <person name="Heiman D.I."/>
            <person name="Young S.K."/>
            <person name="Furuya K."/>
            <person name="Guo Y."/>
            <person name="Pidoux A."/>
            <person name="Chen H.M."/>
            <person name="Robbertse B."/>
            <person name="Goldberg J.M."/>
            <person name="Aoki K."/>
            <person name="Bayne E.H."/>
            <person name="Berlin A.M."/>
            <person name="Desjardins C.A."/>
            <person name="Dobbs E."/>
            <person name="Dukaj L."/>
            <person name="Fan L."/>
            <person name="FitzGerald M.G."/>
            <person name="French C."/>
            <person name="Gujja S."/>
            <person name="Hansen K."/>
            <person name="Keifenheim D."/>
            <person name="Levin J.Z."/>
            <person name="Mosher R.A."/>
            <person name="Mueller C.A."/>
            <person name="Pfiffner J."/>
            <person name="Priest M."/>
            <person name="Russ C."/>
            <person name="Smialowska A."/>
            <person name="Swoboda P."/>
            <person name="Sykes S.M."/>
            <person name="Vaughn M."/>
            <person name="Vengrova S."/>
            <person name="Yoder R."/>
            <person name="Zeng Q."/>
            <person name="Allshire R."/>
            <person name="Baulcombe D."/>
            <person name="Birren B.W."/>
            <person name="Brown W."/>
            <person name="Ekwall K."/>
            <person name="Kellis M."/>
            <person name="Leatherwood J."/>
            <person name="Levin H."/>
            <person name="Margalit H."/>
            <person name="Martienssen R."/>
            <person name="Nieduszynski C.A."/>
            <person name="Spatafora J.W."/>
            <person name="Friedman N."/>
            <person name="Dalgaard J.Z."/>
            <person name="Baumann P."/>
            <person name="Niki H."/>
            <person name="Regev A."/>
            <person name="Nusbaum C."/>
        </authorList>
    </citation>
    <scope>NUCLEOTIDE SEQUENCE [LARGE SCALE GENOMIC DNA]</scope>
    <source>
        <strain evidence="10">OY26 / ATCC MYA-4695 / CBS 11777 / NBRC 106824 / NRRL Y48691</strain>
    </source>
</reference>
<sequence length="126" mass="14135">MLCLRLPRTAVLQQSASSFFGRSCFGRKFHRSQFVQKEGTSEKQGHNDATSHESSSTFHPTSSVLAGTILKNLNIKAGGIDPVAKQDHEYPDWLWTLLDTPAEDSRTAQSRTRKNAIRTSNFLKKK</sequence>
<organism evidence="9 10">
    <name type="scientific">Schizosaccharomyces cryophilus (strain OY26 / ATCC MYA-4695 / CBS 11777 / NBRC 106824 / NRRL Y48691)</name>
    <name type="common">Fission yeast</name>
    <dbReference type="NCBI Taxonomy" id="653667"/>
    <lineage>
        <taxon>Eukaryota</taxon>
        <taxon>Fungi</taxon>
        <taxon>Dikarya</taxon>
        <taxon>Ascomycota</taxon>
        <taxon>Taphrinomycotina</taxon>
        <taxon>Schizosaccharomycetes</taxon>
        <taxon>Schizosaccharomycetales</taxon>
        <taxon>Schizosaccharomycetaceae</taxon>
        <taxon>Schizosaccharomyces</taxon>
    </lineage>
</organism>
<dbReference type="RefSeq" id="XP_013024472.1">
    <property type="nucleotide sequence ID" value="XM_013169018.1"/>
</dbReference>
<feature type="compositionally biased region" description="Basic and acidic residues" evidence="8">
    <location>
        <begin position="39"/>
        <end position="51"/>
    </location>
</feature>
<dbReference type="HOGENOM" id="CLU_144297_2_0_1"/>
<comment type="similarity">
    <text evidence="6">Belongs to the mitochondrion-specific ribosomal protein mL54 family.</text>
</comment>
<dbReference type="eggNOG" id="KOG3435">
    <property type="taxonomic scope" value="Eukaryota"/>
</dbReference>
<keyword evidence="10" id="KW-1185">Reference proteome</keyword>
<proteinExistence type="inferred from homology"/>
<comment type="subcellular location">
    <subcellularLocation>
        <location evidence="1">Mitochondrion</location>
    </subcellularLocation>
</comment>
<protein>
    <recommendedName>
        <fullName evidence="7">Large ribosomal subunit protein mL54</fullName>
    </recommendedName>
</protein>
<gene>
    <name evidence="9" type="ORF">SPOG_00842</name>
</gene>
<evidence type="ECO:0000256" key="4">
    <source>
        <dbReference type="ARBA" id="ARBA00023128"/>
    </source>
</evidence>
<dbReference type="EMBL" id="KE546992">
    <property type="protein sequence ID" value="EPY50616.1"/>
    <property type="molecule type" value="Genomic_DNA"/>
</dbReference>
<keyword evidence="4" id="KW-0496">Mitochondrion</keyword>
<dbReference type="OMA" id="QGHNDAT"/>
<dbReference type="AlphaFoldDB" id="S9XA30"/>
<evidence type="ECO:0000313" key="9">
    <source>
        <dbReference type="EMBL" id="EPY50616.1"/>
    </source>
</evidence>
<feature type="region of interest" description="Disordered" evidence="8">
    <location>
        <begin position="103"/>
        <end position="126"/>
    </location>
</feature>
<evidence type="ECO:0000256" key="7">
    <source>
        <dbReference type="ARBA" id="ARBA00035179"/>
    </source>
</evidence>
<keyword evidence="5" id="KW-0687">Ribonucleoprotein</keyword>
<name>S9XA30_SCHCR</name>
<dbReference type="PANTHER" id="PTHR28595:SF1">
    <property type="entry name" value="LARGE RIBOSOMAL SUBUNIT PROTEIN ML54"/>
    <property type="match status" value="1"/>
</dbReference>
<dbReference type="GO" id="GO:0003735">
    <property type="term" value="F:structural constituent of ribosome"/>
    <property type="evidence" value="ECO:0007669"/>
    <property type="project" value="TreeGrafter"/>
</dbReference>
<dbReference type="STRING" id="653667.S9XA30"/>
<evidence type="ECO:0000256" key="3">
    <source>
        <dbReference type="ARBA" id="ARBA00022980"/>
    </source>
</evidence>
<evidence type="ECO:0000313" key="10">
    <source>
        <dbReference type="Proteomes" id="UP000015464"/>
    </source>
</evidence>
<keyword evidence="2" id="KW-0809">Transit peptide</keyword>
<dbReference type="OrthoDB" id="10252718at2759"/>
<dbReference type="Pfam" id="PF08561">
    <property type="entry name" value="Ribosomal_L37"/>
    <property type="match status" value="1"/>
</dbReference>
<feature type="region of interest" description="Disordered" evidence="8">
    <location>
        <begin position="35"/>
        <end position="60"/>
    </location>
</feature>
<accession>S9XA30</accession>
<evidence type="ECO:0000256" key="6">
    <source>
        <dbReference type="ARBA" id="ARBA00033752"/>
    </source>
</evidence>
<dbReference type="GO" id="GO:0005762">
    <property type="term" value="C:mitochondrial large ribosomal subunit"/>
    <property type="evidence" value="ECO:0007669"/>
    <property type="project" value="TreeGrafter"/>
</dbReference>
<evidence type="ECO:0000256" key="8">
    <source>
        <dbReference type="SAM" id="MobiDB-lite"/>
    </source>
</evidence>
<evidence type="ECO:0000256" key="1">
    <source>
        <dbReference type="ARBA" id="ARBA00004173"/>
    </source>
</evidence>
<evidence type="ECO:0000256" key="2">
    <source>
        <dbReference type="ARBA" id="ARBA00022946"/>
    </source>
</evidence>
<dbReference type="PANTHER" id="PTHR28595">
    <property type="entry name" value="39S RIBOSOMAL PROTEIN L54, MITOCHONDRIAL"/>
    <property type="match status" value="1"/>
</dbReference>